<keyword evidence="1" id="KW-0812">Transmembrane</keyword>
<evidence type="ECO:0000313" key="2">
    <source>
        <dbReference type="EMBL" id="MBP1840650.1"/>
    </source>
</evidence>
<comment type="caution">
    <text evidence="2">The sequence shown here is derived from an EMBL/GenBank/DDBJ whole genome shotgun (WGS) entry which is preliminary data.</text>
</comment>
<proteinExistence type="predicted"/>
<accession>A0A9X1CCU4</accession>
<evidence type="ECO:0000313" key="5">
    <source>
        <dbReference type="Proteomes" id="UP001231587"/>
    </source>
</evidence>
<dbReference type="AlphaFoldDB" id="A0A9X1CCU4"/>
<dbReference type="EMBL" id="JAUSUU010000007">
    <property type="protein sequence ID" value="MDQ0335937.1"/>
    <property type="molecule type" value="Genomic_DNA"/>
</dbReference>
<dbReference type="Proteomes" id="UP001231587">
    <property type="component" value="Unassembled WGS sequence"/>
</dbReference>
<dbReference type="Proteomes" id="UP001138672">
    <property type="component" value="Unassembled WGS sequence"/>
</dbReference>
<dbReference type="RefSeq" id="WP_057780119.1">
    <property type="nucleotide sequence ID" value="NZ_JAGGJQ010000007.1"/>
</dbReference>
<keyword evidence="1" id="KW-1133">Transmembrane helix</keyword>
<evidence type="ECO:0000313" key="3">
    <source>
        <dbReference type="EMBL" id="MDQ0335937.1"/>
    </source>
</evidence>
<organism evidence="2 4">
    <name type="scientific">Formosa algae</name>
    <dbReference type="NCBI Taxonomy" id="225843"/>
    <lineage>
        <taxon>Bacteria</taxon>
        <taxon>Pseudomonadati</taxon>
        <taxon>Bacteroidota</taxon>
        <taxon>Flavobacteriia</taxon>
        <taxon>Flavobacteriales</taxon>
        <taxon>Flavobacteriaceae</taxon>
        <taxon>Formosa</taxon>
    </lineage>
</organism>
<keyword evidence="2" id="KW-0689">Ribosomal protein</keyword>
<reference evidence="2" key="1">
    <citation type="submission" date="2021-03" db="EMBL/GenBank/DDBJ databases">
        <title>Genomic Encyclopedia of Type Strains, Phase IV (KMG-IV): sequencing the most valuable type-strain genomes for metagenomic binning, comparative biology and taxonomic classification.</title>
        <authorList>
            <person name="Goeker M."/>
        </authorList>
    </citation>
    <scope>NUCLEOTIDE SEQUENCE</scope>
    <source>
        <strain evidence="2">DSM 15523</strain>
        <strain evidence="3 5">DSM 16476</strain>
    </source>
</reference>
<evidence type="ECO:0000313" key="4">
    <source>
        <dbReference type="Proteomes" id="UP001138672"/>
    </source>
</evidence>
<dbReference type="EMBL" id="JAGGJQ010000007">
    <property type="protein sequence ID" value="MBP1840650.1"/>
    <property type="molecule type" value="Genomic_DNA"/>
</dbReference>
<keyword evidence="1" id="KW-0472">Membrane</keyword>
<feature type="transmembrane region" description="Helical" evidence="1">
    <location>
        <begin position="6"/>
        <end position="27"/>
    </location>
</feature>
<protein>
    <submittedName>
        <fullName evidence="2">Ribosomal protein L11</fullName>
    </submittedName>
</protein>
<name>A0A9X1CCU4_9FLAO</name>
<sequence>MKKDIVYKLIIGLLLGINLLQMGTFMFNPKPPQQDKFQDLAIEILNLTAAQQQTFLDFAHEHRNKMVNLYKKESRLVTQYFETPSDTLLSTISKIEMEKIQATEQHFLDIKSMLDTNQVSEFARFKKEALNSILEKNSASGPPRD</sequence>
<evidence type="ECO:0000256" key="1">
    <source>
        <dbReference type="SAM" id="Phobius"/>
    </source>
</evidence>
<keyword evidence="5" id="KW-1185">Reference proteome</keyword>
<keyword evidence="2" id="KW-0687">Ribonucleoprotein</keyword>
<gene>
    <name evidence="2" type="ORF">J2Z56_002580</name>
    <name evidence="3" type="ORF">J2Z57_002389</name>
</gene>
<dbReference type="GO" id="GO:0005840">
    <property type="term" value="C:ribosome"/>
    <property type="evidence" value="ECO:0007669"/>
    <property type="project" value="UniProtKB-KW"/>
</dbReference>